<dbReference type="InterPro" id="IPR012296">
    <property type="entry name" value="Nuclease_put_TT1808"/>
</dbReference>
<reference evidence="3" key="2">
    <citation type="submission" date="2020-09" db="EMBL/GenBank/DDBJ databases">
        <authorList>
            <person name="Sun Q."/>
            <person name="Ohkuma M."/>
        </authorList>
    </citation>
    <scope>NUCLEOTIDE SEQUENCE</scope>
    <source>
        <strain evidence="3">JCM 3090</strain>
    </source>
</reference>
<feature type="domain" description="Putative restriction endonuclease" evidence="2">
    <location>
        <begin position="5"/>
        <end position="154"/>
    </location>
</feature>
<accession>A0A8J3B761</accession>
<evidence type="ECO:0000256" key="1">
    <source>
        <dbReference type="SAM" id="MobiDB-lite"/>
    </source>
</evidence>
<dbReference type="PANTHER" id="PTHR35400">
    <property type="entry name" value="SLR1083 PROTEIN"/>
    <property type="match status" value="1"/>
</dbReference>
<feature type="compositionally biased region" description="Basic and acidic residues" evidence="1">
    <location>
        <begin position="1"/>
        <end position="12"/>
    </location>
</feature>
<gene>
    <name evidence="3" type="ORF">GCM10010123_33110</name>
</gene>
<evidence type="ECO:0000313" key="3">
    <source>
        <dbReference type="EMBL" id="GGK00567.1"/>
    </source>
</evidence>
<dbReference type="PANTHER" id="PTHR35400:SF3">
    <property type="entry name" value="SLL1072 PROTEIN"/>
    <property type="match status" value="1"/>
</dbReference>
<dbReference type="InterPro" id="IPR008538">
    <property type="entry name" value="Uma2"/>
</dbReference>
<dbReference type="SUPFAM" id="SSF52980">
    <property type="entry name" value="Restriction endonuclease-like"/>
    <property type="match status" value="1"/>
</dbReference>
<dbReference type="InterPro" id="IPR011335">
    <property type="entry name" value="Restrct_endonuc-II-like"/>
</dbReference>
<comment type="caution">
    <text evidence="3">The sequence shown here is derived from an EMBL/GenBank/DDBJ whole genome shotgun (WGS) entry which is preliminary data.</text>
</comment>
<dbReference type="Proteomes" id="UP000649739">
    <property type="component" value="Unassembled WGS sequence"/>
</dbReference>
<reference evidence="3" key="1">
    <citation type="journal article" date="2014" name="Int. J. Syst. Evol. Microbiol.">
        <title>Complete genome sequence of Corynebacterium casei LMG S-19264T (=DSM 44701T), isolated from a smear-ripened cheese.</title>
        <authorList>
            <consortium name="US DOE Joint Genome Institute (JGI-PGF)"/>
            <person name="Walter F."/>
            <person name="Albersmeier A."/>
            <person name="Kalinowski J."/>
            <person name="Ruckert C."/>
        </authorList>
    </citation>
    <scope>NUCLEOTIDE SEQUENCE</scope>
    <source>
        <strain evidence="3">JCM 3090</strain>
    </source>
</reference>
<dbReference type="Pfam" id="PF05685">
    <property type="entry name" value="Uma2"/>
    <property type="match status" value="1"/>
</dbReference>
<proteinExistence type="predicted"/>
<name>A0A8J3B761_9ACTN</name>
<dbReference type="Gene3D" id="3.90.1570.10">
    <property type="entry name" value="tt1808, chain A"/>
    <property type="match status" value="1"/>
</dbReference>
<feature type="region of interest" description="Disordered" evidence="1">
    <location>
        <begin position="1"/>
        <end position="23"/>
    </location>
</feature>
<keyword evidence="4" id="KW-1185">Reference proteome</keyword>
<protein>
    <recommendedName>
        <fullName evidence="2">Putative restriction endonuclease domain-containing protein</fullName>
    </recommendedName>
</protein>
<sequence length="165" mass="17859">MGETHNRIERIDGSLQVTPAPTPRHRAISHRLARLLEEPAAAAGLLVLPAVNLRLKPGRIPIPDLVLADAAIDRDELVVPAERVALVAEIFSPSTAMTDRVQKMHVYAAAGIDHYLLLVEPRGPRLHLHRREGDTYAEGVAAGPGARLELTDPVRVTIDPAALLP</sequence>
<evidence type="ECO:0000259" key="2">
    <source>
        <dbReference type="Pfam" id="PF05685"/>
    </source>
</evidence>
<dbReference type="RefSeq" id="WP_189171072.1">
    <property type="nucleotide sequence ID" value="NZ_BMQB01000007.1"/>
</dbReference>
<dbReference type="CDD" id="cd06260">
    <property type="entry name" value="DUF820-like"/>
    <property type="match status" value="1"/>
</dbReference>
<dbReference type="EMBL" id="BMQB01000007">
    <property type="protein sequence ID" value="GGK00567.1"/>
    <property type="molecule type" value="Genomic_DNA"/>
</dbReference>
<evidence type="ECO:0000313" key="4">
    <source>
        <dbReference type="Proteomes" id="UP000649739"/>
    </source>
</evidence>
<organism evidence="3 4">
    <name type="scientific">Pilimelia anulata</name>
    <dbReference type="NCBI Taxonomy" id="53371"/>
    <lineage>
        <taxon>Bacteria</taxon>
        <taxon>Bacillati</taxon>
        <taxon>Actinomycetota</taxon>
        <taxon>Actinomycetes</taxon>
        <taxon>Micromonosporales</taxon>
        <taxon>Micromonosporaceae</taxon>
        <taxon>Pilimelia</taxon>
    </lineage>
</organism>
<dbReference type="AlphaFoldDB" id="A0A8J3B761"/>